<keyword evidence="4" id="KW-1185">Reference proteome</keyword>
<comment type="caution">
    <text evidence="2">The sequence shown here is derived from an EMBL/GenBank/DDBJ whole genome shotgun (WGS) entry which is preliminary data.</text>
</comment>
<dbReference type="EMBL" id="LQOM01000028">
    <property type="protein sequence ID" value="ORV12737.1"/>
    <property type="molecule type" value="Genomic_DNA"/>
</dbReference>
<keyword evidence="2" id="KW-0560">Oxidoreductase</keyword>
<dbReference type="PROSITE" id="PS51725">
    <property type="entry name" value="ABM"/>
    <property type="match status" value="1"/>
</dbReference>
<evidence type="ECO:0000313" key="3">
    <source>
        <dbReference type="EMBL" id="PIB81012.1"/>
    </source>
</evidence>
<keyword evidence="2" id="KW-0503">Monooxygenase</keyword>
<dbReference type="InterPro" id="IPR011008">
    <property type="entry name" value="Dimeric_a/b-barrel"/>
</dbReference>
<dbReference type="SUPFAM" id="SSF54909">
    <property type="entry name" value="Dimeric alpha+beta barrel"/>
    <property type="match status" value="1"/>
</dbReference>
<accession>A0A1X1RR24</accession>
<dbReference type="OrthoDB" id="3695636at2"/>
<dbReference type="InterPro" id="IPR050744">
    <property type="entry name" value="AI-2_Isomerase_LsrG"/>
</dbReference>
<proteinExistence type="predicted"/>
<reference evidence="2 4" key="1">
    <citation type="submission" date="2016-01" db="EMBL/GenBank/DDBJ databases">
        <title>The new phylogeny of the genus Mycobacterium.</title>
        <authorList>
            <person name="Tarcisio F."/>
            <person name="Conor M."/>
            <person name="Antonella G."/>
            <person name="Elisabetta G."/>
            <person name="Giulia F.S."/>
            <person name="Sara T."/>
            <person name="Anna F."/>
            <person name="Clotilde B."/>
            <person name="Roberto B."/>
            <person name="Veronica D.S."/>
            <person name="Fabio R."/>
            <person name="Monica P."/>
            <person name="Olivier J."/>
            <person name="Enrico T."/>
            <person name="Nicola S."/>
        </authorList>
    </citation>
    <scope>NUCLEOTIDE SEQUENCE [LARGE SCALE GENOMIC DNA]</scope>
    <source>
        <strain evidence="2 4">DSM 44243</strain>
    </source>
</reference>
<dbReference type="EMBL" id="PDKV01000001">
    <property type="protein sequence ID" value="PIB81012.1"/>
    <property type="molecule type" value="Genomic_DNA"/>
</dbReference>
<dbReference type="Proteomes" id="UP000193907">
    <property type="component" value="Unassembled WGS sequence"/>
</dbReference>
<dbReference type="PANTHER" id="PTHR33336:SF3">
    <property type="entry name" value="ABM DOMAIN-CONTAINING PROTEIN"/>
    <property type="match status" value="1"/>
</dbReference>
<evidence type="ECO:0000313" key="5">
    <source>
        <dbReference type="Proteomes" id="UP000230971"/>
    </source>
</evidence>
<evidence type="ECO:0000313" key="4">
    <source>
        <dbReference type="Proteomes" id="UP000193907"/>
    </source>
</evidence>
<dbReference type="GO" id="GO:0004497">
    <property type="term" value="F:monooxygenase activity"/>
    <property type="evidence" value="ECO:0007669"/>
    <property type="project" value="UniProtKB-KW"/>
</dbReference>
<dbReference type="RefSeq" id="WP_062541718.1">
    <property type="nucleotide sequence ID" value="NZ_BBUN01000559.1"/>
</dbReference>
<evidence type="ECO:0000259" key="1">
    <source>
        <dbReference type="PROSITE" id="PS51725"/>
    </source>
</evidence>
<feature type="domain" description="ABM" evidence="1">
    <location>
        <begin position="2"/>
        <end position="96"/>
    </location>
</feature>
<sequence length="111" mass="12231">MFALLVRFRVLAGHEDAFDALVAETLAGITANEPGTLVYVSHAQADEPNLRVFYECYKDHDAFSAHEATPHTRRFLAHRTQYLASPPEVWTLTPIVGAIDGTPLRGDGAPR</sequence>
<organism evidence="2 4">
    <name type="scientific">Mycobacterium celatum</name>
    <dbReference type="NCBI Taxonomy" id="28045"/>
    <lineage>
        <taxon>Bacteria</taxon>
        <taxon>Bacillati</taxon>
        <taxon>Actinomycetota</taxon>
        <taxon>Actinomycetes</taxon>
        <taxon>Mycobacteriales</taxon>
        <taxon>Mycobacteriaceae</taxon>
        <taxon>Mycobacterium</taxon>
    </lineage>
</organism>
<dbReference type="PANTHER" id="PTHR33336">
    <property type="entry name" value="QUINOL MONOOXYGENASE YGIN-RELATED"/>
    <property type="match status" value="1"/>
</dbReference>
<dbReference type="Proteomes" id="UP000230971">
    <property type="component" value="Unassembled WGS sequence"/>
</dbReference>
<dbReference type="Pfam" id="PF03992">
    <property type="entry name" value="ABM"/>
    <property type="match status" value="1"/>
</dbReference>
<gene>
    <name evidence="2" type="ORF">AWB95_12635</name>
    <name evidence="3" type="ORF">CQY23_02000</name>
</gene>
<name>A0A1X1RR24_MYCCE</name>
<reference evidence="3 5" key="2">
    <citation type="journal article" date="2017" name="Infect. Genet. Evol.">
        <title>The new phylogeny of the genus Mycobacterium: The old and the news.</title>
        <authorList>
            <person name="Tortoli E."/>
            <person name="Fedrizzi T."/>
            <person name="Meehan C.J."/>
            <person name="Trovato A."/>
            <person name="Grottola A."/>
            <person name="Giacobazzi E."/>
            <person name="Serpini G.F."/>
            <person name="Tagliazucchi S."/>
            <person name="Fabio A."/>
            <person name="Bettua C."/>
            <person name="Bertorelli R."/>
            <person name="Frascaro F."/>
            <person name="De Sanctis V."/>
            <person name="Pecorari M."/>
            <person name="Jousson O."/>
            <person name="Segata N."/>
            <person name="Cirillo D.M."/>
        </authorList>
    </citation>
    <scope>NUCLEOTIDE SEQUENCE [LARGE SCALE GENOMIC DNA]</scope>
    <source>
        <strain evidence="3 5">NCTC 12882</strain>
    </source>
</reference>
<dbReference type="InterPro" id="IPR007138">
    <property type="entry name" value="ABM_dom"/>
</dbReference>
<protein>
    <submittedName>
        <fullName evidence="2">Antibiotic biosynthesis monooxygenase</fullName>
    </submittedName>
</protein>
<evidence type="ECO:0000313" key="2">
    <source>
        <dbReference type="EMBL" id="ORV12737.1"/>
    </source>
</evidence>
<dbReference type="STRING" id="28045.AWB95_12635"/>
<dbReference type="Gene3D" id="3.30.70.100">
    <property type="match status" value="1"/>
</dbReference>
<dbReference type="AlphaFoldDB" id="A0A1X1RR24"/>